<proteinExistence type="inferred from homology"/>
<accession>A0AA40E4C4</accession>
<protein>
    <recommendedName>
        <fullName evidence="6">U2 small nuclear ribonucleoprotein A'</fullName>
    </recommendedName>
</protein>
<evidence type="ECO:0000256" key="7">
    <source>
        <dbReference type="SAM" id="MobiDB-lite"/>
    </source>
</evidence>
<dbReference type="EMBL" id="JAUIRO010000003">
    <property type="protein sequence ID" value="KAK0722073.1"/>
    <property type="molecule type" value="Genomic_DNA"/>
</dbReference>
<dbReference type="GeneID" id="85324857"/>
<evidence type="ECO:0000256" key="6">
    <source>
        <dbReference type="ARBA" id="ARBA00024238"/>
    </source>
</evidence>
<keyword evidence="2" id="KW-0433">Leucine-rich repeat</keyword>
<dbReference type="Gene3D" id="3.80.10.10">
    <property type="entry name" value="Ribonuclease Inhibitor"/>
    <property type="match status" value="1"/>
</dbReference>
<gene>
    <name evidence="8" type="ORF">B0T26DRAFT_701220</name>
</gene>
<evidence type="ECO:0000256" key="5">
    <source>
        <dbReference type="ARBA" id="ARBA00024196"/>
    </source>
</evidence>
<dbReference type="GO" id="GO:0030620">
    <property type="term" value="F:U2 snRNA binding"/>
    <property type="evidence" value="ECO:0007669"/>
    <property type="project" value="InterPro"/>
</dbReference>
<evidence type="ECO:0000256" key="3">
    <source>
        <dbReference type="ARBA" id="ARBA00022737"/>
    </source>
</evidence>
<dbReference type="Proteomes" id="UP001172101">
    <property type="component" value="Unassembled WGS sequence"/>
</dbReference>
<name>A0AA40E4C4_9PEZI</name>
<comment type="subcellular location">
    <subcellularLocation>
        <location evidence="1">Nucleus</location>
    </subcellularLocation>
</comment>
<feature type="compositionally biased region" description="Acidic residues" evidence="7">
    <location>
        <begin position="240"/>
        <end position="262"/>
    </location>
</feature>
<dbReference type="Pfam" id="PF14580">
    <property type="entry name" value="LRR_9"/>
    <property type="match status" value="1"/>
</dbReference>
<evidence type="ECO:0000256" key="4">
    <source>
        <dbReference type="ARBA" id="ARBA00023242"/>
    </source>
</evidence>
<evidence type="ECO:0000256" key="1">
    <source>
        <dbReference type="ARBA" id="ARBA00004123"/>
    </source>
</evidence>
<dbReference type="PANTHER" id="PTHR10552">
    <property type="entry name" value="U2 SMALL NUCLEAR RIBONUCLEOPROTEIN A"/>
    <property type="match status" value="1"/>
</dbReference>
<evidence type="ECO:0000313" key="9">
    <source>
        <dbReference type="Proteomes" id="UP001172101"/>
    </source>
</evidence>
<organism evidence="8 9">
    <name type="scientific">Lasiosphaeria miniovina</name>
    <dbReference type="NCBI Taxonomy" id="1954250"/>
    <lineage>
        <taxon>Eukaryota</taxon>
        <taxon>Fungi</taxon>
        <taxon>Dikarya</taxon>
        <taxon>Ascomycota</taxon>
        <taxon>Pezizomycotina</taxon>
        <taxon>Sordariomycetes</taxon>
        <taxon>Sordariomycetidae</taxon>
        <taxon>Sordariales</taxon>
        <taxon>Lasiosphaeriaceae</taxon>
        <taxon>Lasiosphaeria</taxon>
    </lineage>
</organism>
<reference evidence="8" key="1">
    <citation type="submission" date="2023-06" db="EMBL/GenBank/DDBJ databases">
        <title>Genome-scale phylogeny and comparative genomics of the fungal order Sordariales.</title>
        <authorList>
            <consortium name="Lawrence Berkeley National Laboratory"/>
            <person name="Hensen N."/>
            <person name="Bonometti L."/>
            <person name="Westerberg I."/>
            <person name="Brannstrom I.O."/>
            <person name="Guillou S."/>
            <person name="Cros-Aarteil S."/>
            <person name="Calhoun S."/>
            <person name="Haridas S."/>
            <person name="Kuo A."/>
            <person name="Mondo S."/>
            <person name="Pangilinan J."/>
            <person name="Riley R."/>
            <person name="LaButti K."/>
            <person name="Andreopoulos B."/>
            <person name="Lipzen A."/>
            <person name="Chen C."/>
            <person name="Yanf M."/>
            <person name="Daum C."/>
            <person name="Ng V."/>
            <person name="Clum A."/>
            <person name="Steindorff A."/>
            <person name="Ohm R."/>
            <person name="Martin F."/>
            <person name="Silar P."/>
            <person name="Natvig D."/>
            <person name="Lalanne C."/>
            <person name="Gautier V."/>
            <person name="Ament-velasquez S.L."/>
            <person name="Kruys A."/>
            <person name="Hutchinson M.I."/>
            <person name="Powell A.J."/>
            <person name="Barry K."/>
            <person name="Miller A.N."/>
            <person name="Grigoriev I.V."/>
            <person name="Debuchy R."/>
            <person name="Gladieux P."/>
            <person name="Thoren M.H."/>
            <person name="Johannesson H."/>
        </authorList>
    </citation>
    <scope>NUCLEOTIDE SEQUENCE</scope>
    <source>
        <strain evidence="8">SMH2392-1A</strain>
    </source>
</reference>
<evidence type="ECO:0000256" key="2">
    <source>
        <dbReference type="ARBA" id="ARBA00022614"/>
    </source>
</evidence>
<comment type="similarity">
    <text evidence="5">Belongs to the U2 small nuclear ribonucleoprotein A family.</text>
</comment>
<keyword evidence="3" id="KW-0677">Repeat</keyword>
<keyword evidence="9" id="KW-1185">Reference proteome</keyword>
<evidence type="ECO:0000313" key="8">
    <source>
        <dbReference type="EMBL" id="KAK0722073.1"/>
    </source>
</evidence>
<dbReference type="InterPro" id="IPR001611">
    <property type="entry name" value="Leu-rich_rpt"/>
</dbReference>
<comment type="caution">
    <text evidence="8">The sequence shown here is derived from an EMBL/GenBank/DDBJ whole genome shotgun (WGS) entry which is preliminary data.</text>
</comment>
<sequence length="262" mass="29482">MRLTAELINHSLSYLNPLKERELDLRGHRIPAIENLGVAGAQDSIDLTDNDIQLLGNFPLSPRLQTLLLAHNRISAIQQSLPAAIPRLRNLVLTSNNLSELSDLEILGQFPLLTHLSLLGNPVTKKENYRYWVLWHCANVRFLDFQKVKLVERQKAKELFGSHETPTELASTIMGAKSNTFDIHAANGAGAPSSKMSRLITTDKENKKLKQMIKNASSMDEILRLEKALNEGRLPPGLVLDDDEEEEEEDDEDDAEDEKMQE</sequence>
<dbReference type="AlphaFoldDB" id="A0AA40E4C4"/>
<feature type="region of interest" description="Disordered" evidence="7">
    <location>
        <begin position="233"/>
        <end position="262"/>
    </location>
</feature>
<keyword evidence="4" id="KW-0539">Nucleus</keyword>
<dbReference type="PANTHER" id="PTHR10552:SF6">
    <property type="entry name" value="U2 SMALL NUCLEAR RIBONUCLEOPROTEIN A"/>
    <property type="match status" value="1"/>
</dbReference>
<dbReference type="GO" id="GO:0000398">
    <property type="term" value="P:mRNA splicing, via spliceosome"/>
    <property type="evidence" value="ECO:0007669"/>
    <property type="project" value="InterPro"/>
</dbReference>
<dbReference type="PROSITE" id="PS51450">
    <property type="entry name" value="LRR"/>
    <property type="match status" value="1"/>
</dbReference>
<dbReference type="FunFam" id="3.80.10.10:FF:000026">
    <property type="entry name" value="U2 small nuclear ribonucleoprotein A"/>
    <property type="match status" value="1"/>
</dbReference>
<dbReference type="SUPFAM" id="SSF52058">
    <property type="entry name" value="L domain-like"/>
    <property type="match status" value="1"/>
</dbReference>
<dbReference type="InterPro" id="IPR032675">
    <property type="entry name" value="LRR_dom_sf"/>
</dbReference>
<dbReference type="InterPro" id="IPR044640">
    <property type="entry name" value="RU2A"/>
</dbReference>
<dbReference type="RefSeq" id="XP_060297997.1">
    <property type="nucleotide sequence ID" value="XM_060441587.1"/>
</dbReference>
<dbReference type="GO" id="GO:0005686">
    <property type="term" value="C:U2 snRNP"/>
    <property type="evidence" value="ECO:0007669"/>
    <property type="project" value="TreeGrafter"/>
</dbReference>